<dbReference type="SUPFAM" id="SSF51182">
    <property type="entry name" value="RmlC-like cupins"/>
    <property type="match status" value="1"/>
</dbReference>
<protein>
    <recommendedName>
        <fullName evidence="3">Cupin 2 conserved barrel domain-containing protein</fullName>
    </recommendedName>
</protein>
<accession>A0A1Q5NZU6</accession>
<dbReference type="Gene3D" id="2.60.120.10">
    <property type="entry name" value="Jelly Rolls"/>
    <property type="match status" value="1"/>
</dbReference>
<gene>
    <name evidence="1" type="ORF">BLL40_14915</name>
</gene>
<name>A0A1Q5NZU6_9BACI</name>
<dbReference type="RefSeq" id="WP_073712661.1">
    <property type="nucleotide sequence ID" value="NZ_MRWQ01000018.1"/>
</dbReference>
<dbReference type="OrthoDB" id="6226972at2"/>
<dbReference type="Proteomes" id="UP000186524">
    <property type="component" value="Unassembled WGS sequence"/>
</dbReference>
<evidence type="ECO:0000313" key="1">
    <source>
        <dbReference type="EMBL" id="OKL35534.1"/>
    </source>
</evidence>
<dbReference type="Pfam" id="PF06249">
    <property type="entry name" value="EutQ"/>
    <property type="match status" value="1"/>
</dbReference>
<dbReference type="InterPro" id="IPR014710">
    <property type="entry name" value="RmlC-like_jellyroll"/>
</dbReference>
<dbReference type="InterPro" id="IPR011051">
    <property type="entry name" value="RmlC_Cupin_sf"/>
</dbReference>
<keyword evidence="2" id="KW-1185">Reference proteome</keyword>
<comment type="caution">
    <text evidence="1">The sequence shown here is derived from an EMBL/GenBank/DDBJ whole genome shotgun (WGS) entry which is preliminary data.</text>
</comment>
<evidence type="ECO:0000313" key="2">
    <source>
        <dbReference type="Proteomes" id="UP000186524"/>
    </source>
</evidence>
<dbReference type="EMBL" id="MRWQ01000018">
    <property type="protein sequence ID" value="OKL35534.1"/>
    <property type="molecule type" value="Genomic_DNA"/>
</dbReference>
<organism evidence="1 2">
    <name type="scientific">Domibacillus mangrovi</name>
    <dbReference type="NCBI Taxonomy" id="1714354"/>
    <lineage>
        <taxon>Bacteria</taxon>
        <taxon>Bacillati</taxon>
        <taxon>Bacillota</taxon>
        <taxon>Bacilli</taxon>
        <taxon>Bacillales</taxon>
        <taxon>Bacillaceae</taxon>
        <taxon>Domibacillus</taxon>
    </lineage>
</organism>
<reference evidence="1 2" key="1">
    <citation type="submission" date="2016-12" db="EMBL/GenBank/DDBJ databases">
        <title>Domibacillus sp. SAOS 44 whole genome sequencing.</title>
        <authorList>
            <person name="Verma A."/>
            <person name="Krishnamurthi S."/>
        </authorList>
    </citation>
    <scope>NUCLEOTIDE SEQUENCE [LARGE SCALE GENOMIC DNA]</scope>
    <source>
        <strain evidence="1 2">SAOS 44</strain>
    </source>
</reference>
<dbReference type="AlphaFoldDB" id="A0A1Q5NZU6"/>
<proteinExistence type="predicted"/>
<dbReference type="STRING" id="1714354.BLL40_14915"/>
<evidence type="ECO:0008006" key="3">
    <source>
        <dbReference type="Google" id="ProtNLM"/>
    </source>
</evidence>
<sequence length="141" mass="15412">MSQSSTETNQNQLSQKPGIQIFKAADLDKLFPKLDVGTIINQPGVNSKIVDVPVNTASNPLTIGFFSMSPGESFDFLYDVVEYKVVTKGKFVIRDKEGNRYVAEAGDVILFSPDFPVVFDGESDGEAIYTKHAAALPAFMQ</sequence>
<dbReference type="InterPro" id="IPR010424">
    <property type="entry name" value="EutQ"/>
</dbReference>